<accession>C9RQ57</accession>
<reference evidence="2" key="3">
    <citation type="submission" date="2010-08" db="EMBL/GenBank/DDBJ databases">
        <authorList>
            <person name="Durkin A.S."/>
            <person name="Nelson K.E."/>
            <person name="Morrison M."/>
            <person name="Forsberg C.W."/>
            <person name="Wilson D.B."/>
            <person name="Russell J.B."/>
            <person name="Cann I.K.O."/>
            <person name="Mackie R.I."/>
            <person name="White B.A."/>
        </authorList>
    </citation>
    <scope>NUCLEOTIDE SEQUENCE</scope>
    <source>
        <strain evidence="2">S85</strain>
    </source>
</reference>
<dbReference type="Proteomes" id="UP000001497">
    <property type="component" value="Chromosome"/>
</dbReference>
<evidence type="ECO:0000313" key="3">
    <source>
        <dbReference type="Proteomes" id="UP000000517"/>
    </source>
</evidence>
<keyword evidence="4" id="KW-1185">Reference proteome</keyword>
<evidence type="ECO:0000313" key="4">
    <source>
        <dbReference type="Proteomes" id="UP000001497"/>
    </source>
</evidence>
<dbReference type="Proteomes" id="UP000000517">
    <property type="component" value="Chromosome"/>
</dbReference>
<dbReference type="OrthoDB" id="1551126at2"/>
<dbReference type="KEGG" id="fsc:FSU_1588"/>
<dbReference type="EMBL" id="CP002158">
    <property type="protein sequence ID" value="ADL24829.1"/>
    <property type="molecule type" value="Genomic_DNA"/>
</dbReference>
<dbReference type="KEGG" id="fsu:Fisuc_1130"/>
<protein>
    <submittedName>
        <fullName evidence="2">Uncharacterized protein</fullName>
    </submittedName>
</protein>
<gene>
    <name evidence="1" type="ordered locus">Fisuc_1130</name>
    <name evidence="2" type="ordered locus">FSU_1588</name>
</gene>
<reference evidence="3" key="2">
    <citation type="submission" date="2010-08" db="EMBL/GenBank/DDBJ databases">
        <title>Complete sequence of Fibrobacter succinogenes subsp. succinogenes S85.</title>
        <authorList>
            <person name="Durkin A.S."/>
            <person name="Nelson K.E."/>
            <person name="Morrison M."/>
            <person name="Forsberg C.W."/>
            <person name="Wilson D.B."/>
            <person name="Russell J.B."/>
            <person name="Cann I.K.O."/>
            <person name="Mackie R.I."/>
            <person name="White B.A."/>
        </authorList>
    </citation>
    <scope>NUCLEOTIDE SEQUENCE [LARGE SCALE GENOMIC DNA]</scope>
    <source>
        <strain evidence="3">ATCC 19169 / S85</strain>
    </source>
</reference>
<dbReference type="AlphaFoldDB" id="C9RQ57"/>
<name>C9RQ57_FIBSS</name>
<reference evidence="1 4" key="1">
    <citation type="submission" date="2009-10" db="EMBL/GenBank/DDBJ databases">
        <title>Complete sequence of Fibrobacter succinogenes subsp. succinogenes S85.</title>
        <authorList>
            <consortium name="US DOE Joint Genome Institute"/>
            <person name="Lucas S."/>
            <person name="Copeland A."/>
            <person name="Lapidus A."/>
            <person name="Glavina del Rio T."/>
            <person name="Tice H."/>
            <person name="Bruce D."/>
            <person name="Goodwin L."/>
            <person name="Pitluck S."/>
            <person name="Chertkov O."/>
            <person name="Detter J.C."/>
            <person name="Han C."/>
            <person name="Tapia R."/>
            <person name="Larimer F."/>
            <person name="Land M."/>
            <person name="Hauser L."/>
            <person name="Kyrpides N."/>
            <person name="Mikhailova N."/>
            <person name="Weimer P.J."/>
            <person name="Stevenson D.M."/>
            <person name="Boyum J."/>
            <person name="Brumm P.I."/>
            <person name="Mead D."/>
        </authorList>
    </citation>
    <scope>NUCLEOTIDE SEQUENCE [LARGE SCALE GENOMIC DNA]</scope>
    <source>
        <strain evidence="4">ATCC 19169 / S85</strain>
        <strain evidence="1">S85</strain>
    </source>
</reference>
<dbReference type="EMBL" id="CP001792">
    <property type="protein sequence ID" value="ACX74734.1"/>
    <property type="molecule type" value="Genomic_DNA"/>
</dbReference>
<organism evidence="2 3">
    <name type="scientific">Fibrobacter succinogenes (strain ATCC 19169 / S85)</name>
    <dbReference type="NCBI Taxonomy" id="59374"/>
    <lineage>
        <taxon>Bacteria</taxon>
        <taxon>Pseudomonadati</taxon>
        <taxon>Fibrobacterota</taxon>
        <taxon>Fibrobacteria</taxon>
        <taxon>Fibrobacterales</taxon>
        <taxon>Fibrobacteraceae</taxon>
        <taxon>Fibrobacter</taxon>
    </lineage>
</organism>
<dbReference type="STRING" id="59374.FSU_1588"/>
<sequence>MSLKWLEKLMPPEYRKVEKEACDEKEAYFARESKESLILAMACKISRKDFLPEIRSFDGVDLLRSLEKPNSCIVDFRDVVVNGVLCRYYITKDQTKEKVCYFLNLYVCKGRKIVRLFVSGEERGNSYQRRSIHEDEYRKIVADVFGTSSENTGYDCIYRMPRKGCCYSLGEDPFYDDLYPEHPLTQLRLLVKSVVCKVGKVDAKEAA</sequence>
<dbReference type="RefSeq" id="WP_014545858.1">
    <property type="nucleotide sequence ID" value="NC_013410.1"/>
</dbReference>
<proteinExistence type="predicted"/>
<dbReference type="HOGENOM" id="CLU_1324750_0_0_0"/>
<evidence type="ECO:0000313" key="1">
    <source>
        <dbReference type="EMBL" id="ACX74734.1"/>
    </source>
</evidence>
<evidence type="ECO:0000313" key="2">
    <source>
        <dbReference type="EMBL" id="ADL24829.1"/>
    </source>
</evidence>